<comment type="caution">
    <text evidence="2">The sequence shown here is derived from an EMBL/GenBank/DDBJ whole genome shotgun (WGS) entry which is preliminary data.</text>
</comment>
<gene>
    <name evidence="2" type="ORF">Acy02nite_77680</name>
</gene>
<protein>
    <submittedName>
        <fullName evidence="2">DSBA oxidoreductase</fullName>
    </submittedName>
</protein>
<feature type="domain" description="DSBA-like thioredoxin" evidence="1">
    <location>
        <begin position="3"/>
        <end position="203"/>
    </location>
</feature>
<dbReference type="Pfam" id="PF01323">
    <property type="entry name" value="DSBA"/>
    <property type="match status" value="1"/>
</dbReference>
<dbReference type="PANTHER" id="PTHR13887:SF41">
    <property type="entry name" value="THIOREDOXIN SUPERFAMILY PROTEIN"/>
    <property type="match status" value="1"/>
</dbReference>
<dbReference type="GO" id="GO:0016491">
    <property type="term" value="F:oxidoreductase activity"/>
    <property type="evidence" value="ECO:0007669"/>
    <property type="project" value="InterPro"/>
</dbReference>
<dbReference type="Gene3D" id="3.40.30.10">
    <property type="entry name" value="Glutaredoxin"/>
    <property type="match status" value="1"/>
</dbReference>
<dbReference type="RefSeq" id="WP_203752888.1">
    <property type="nucleotide sequence ID" value="NZ_BAAAUC010000024.1"/>
</dbReference>
<accession>A0A919ISY5</accession>
<evidence type="ECO:0000313" key="3">
    <source>
        <dbReference type="Proteomes" id="UP000619479"/>
    </source>
</evidence>
<dbReference type="SUPFAM" id="SSF52833">
    <property type="entry name" value="Thioredoxin-like"/>
    <property type="match status" value="1"/>
</dbReference>
<proteinExistence type="predicted"/>
<evidence type="ECO:0000259" key="1">
    <source>
        <dbReference type="Pfam" id="PF01323"/>
    </source>
</evidence>
<dbReference type="AlphaFoldDB" id="A0A919ISY5"/>
<dbReference type="Proteomes" id="UP000619479">
    <property type="component" value="Unassembled WGS sequence"/>
</dbReference>
<name>A0A919ISY5_9ACTN</name>
<sequence length="207" mass="22459">MLVEVWSDIMCPWCYLGKRRLETALSRLPGGETAEVRWRSFELRPAYGREPSRTLGELMSADRGMPAGAVPKMFAWIERLGADEGLELSLAGVRPVNSFDAHRVAHLAAARGRQPEVVDRLFRAHLSENVDVADLLVLADLAAEAGLDRAEVARVLAGDDYADDVRADERRARDLNITAVPTFVVDGGARLSGSPPVGELQALLSGG</sequence>
<evidence type="ECO:0000313" key="2">
    <source>
        <dbReference type="EMBL" id="GID69887.1"/>
    </source>
</evidence>
<reference evidence="2" key="1">
    <citation type="submission" date="2021-01" db="EMBL/GenBank/DDBJ databases">
        <title>Whole genome shotgun sequence of Actinoplanes cyaneus NBRC 14990.</title>
        <authorList>
            <person name="Komaki H."/>
            <person name="Tamura T."/>
        </authorList>
    </citation>
    <scope>NUCLEOTIDE SEQUENCE</scope>
    <source>
        <strain evidence="2">NBRC 14990</strain>
    </source>
</reference>
<dbReference type="PANTHER" id="PTHR13887">
    <property type="entry name" value="GLUTATHIONE S-TRANSFERASE KAPPA"/>
    <property type="match status" value="1"/>
</dbReference>
<dbReference type="InterPro" id="IPR001853">
    <property type="entry name" value="DSBA-like_thioredoxin_dom"/>
</dbReference>
<keyword evidence="3" id="KW-1185">Reference proteome</keyword>
<dbReference type="InterPro" id="IPR036249">
    <property type="entry name" value="Thioredoxin-like_sf"/>
</dbReference>
<dbReference type="EMBL" id="BOMH01000068">
    <property type="protein sequence ID" value="GID69887.1"/>
    <property type="molecule type" value="Genomic_DNA"/>
</dbReference>
<organism evidence="2 3">
    <name type="scientific">Actinoplanes cyaneus</name>
    <dbReference type="NCBI Taxonomy" id="52696"/>
    <lineage>
        <taxon>Bacteria</taxon>
        <taxon>Bacillati</taxon>
        <taxon>Actinomycetota</taxon>
        <taxon>Actinomycetes</taxon>
        <taxon>Micromonosporales</taxon>
        <taxon>Micromonosporaceae</taxon>
        <taxon>Actinoplanes</taxon>
    </lineage>
</organism>
<dbReference type="CDD" id="cd03024">
    <property type="entry name" value="DsbA_FrnE"/>
    <property type="match status" value="1"/>
</dbReference>